<evidence type="ECO:0000256" key="2">
    <source>
        <dbReference type="ARBA" id="ARBA00004696"/>
    </source>
</evidence>
<dbReference type="CDD" id="cd00331">
    <property type="entry name" value="IGPS"/>
    <property type="match status" value="1"/>
</dbReference>
<feature type="domain" description="Indole-3-glycerol phosphate synthase" evidence="10">
    <location>
        <begin position="134"/>
        <end position="399"/>
    </location>
</feature>
<dbReference type="EC" id="4.1.1.48" evidence="3"/>
<evidence type="ECO:0000256" key="5">
    <source>
        <dbReference type="ARBA" id="ARBA00022793"/>
    </source>
</evidence>
<dbReference type="Pfam" id="PF00218">
    <property type="entry name" value="IGPS"/>
    <property type="match status" value="1"/>
</dbReference>
<keyword evidence="5" id="KW-0210">Decarboxylase</keyword>
<dbReference type="Proteomes" id="UP001438707">
    <property type="component" value="Unassembled WGS sequence"/>
</dbReference>
<evidence type="ECO:0000259" key="10">
    <source>
        <dbReference type="Pfam" id="PF00218"/>
    </source>
</evidence>
<dbReference type="AlphaFoldDB" id="A0AAW1RSB6"/>
<dbReference type="HAMAP" id="MF_00134_B">
    <property type="entry name" value="IGPS_B"/>
    <property type="match status" value="1"/>
</dbReference>
<organism evidence="11 12">
    <name type="scientific">Apatococcus lobatus</name>
    <dbReference type="NCBI Taxonomy" id="904363"/>
    <lineage>
        <taxon>Eukaryota</taxon>
        <taxon>Viridiplantae</taxon>
        <taxon>Chlorophyta</taxon>
        <taxon>core chlorophytes</taxon>
        <taxon>Trebouxiophyceae</taxon>
        <taxon>Chlorellales</taxon>
        <taxon>Chlorellaceae</taxon>
        <taxon>Apatococcus</taxon>
    </lineage>
</organism>
<evidence type="ECO:0000256" key="1">
    <source>
        <dbReference type="ARBA" id="ARBA00001633"/>
    </source>
</evidence>
<evidence type="ECO:0000256" key="6">
    <source>
        <dbReference type="ARBA" id="ARBA00022822"/>
    </source>
</evidence>
<name>A0AAW1RSB6_9CHLO</name>
<reference evidence="11 12" key="1">
    <citation type="journal article" date="2024" name="Nat. Commun.">
        <title>Phylogenomics reveals the evolutionary origins of lichenization in chlorophyte algae.</title>
        <authorList>
            <person name="Puginier C."/>
            <person name="Libourel C."/>
            <person name="Otte J."/>
            <person name="Skaloud P."/>
            <person name="Haon M."/>
            <person name="Grisel S."/>
            <person name="Petersen M."/>
            <person name="Berrin J.G."/>
            <person name="Delaux P.M."/>
            <person name="Dal Grande F."/>
            <person name="Keller J."/>
        </authorList>
    </citation>
    <scope>NUCLEOTIDE SEQUENCE [LARGE SCALE GENOMIC DNA]</scope>
    <source>
        <strain evidence="11 12">SAG 2145</strain>
    </source>
</reference>
<dbReference type="InterPro" id="IPR045186">
    <property type="entry name" value="Indole-3-glycerol_P_synth"/>
</dbReference>
<evidence type="ECO:0000313" key="11">
    <source>
        <dbReference type="EMBL" id="KAK9836678.1"/>
    </source>
</evidence>
<keyword evidence="4" id="KW-0028">Amino-acid biosynthesis</keyword>
<evidence type="ECO:0000313" key="12">
    <source>
        <dbReference type="Proteomes" id="UP001438707"/>
    </source>
</evidence>
<evidence type="ECO:0000256" key="8">
    <source>
        <dbReference type="ARBA" id="ARBA00023239"/>
    </source>
</evidence>
<evidence type="ECO:0000256" key="3">
    <source>
        <dbReference type="ARBA" id="ARBA00012362"/>
    </source>
</evidence>
<keyword evidence="7" id="KW-0057">Aromatic amino acid biosynthesis</keyword>
<gene>
    <name evidence="11" type="ORF">WJX74_005841</name>
</gene>
<dbReference type="PANTHER" id="PTHR22854">
    <property type="entry name" value="TRYPTOPHAN BIOSYNTHESIS PROTEIN"/>
    <property type="match status" value="1"/>
</dbReference>
<keyword evidence="12" id="KW-1185">Reference proteome</keyword>
<dbReference type="InterPro" id="IPR013785">
    <property type="entry name" value="Aldolase_TIM"/>
</dbReference>
<accession>A0AAW1RSB6</accession>
<comment type="pathway">
    <text evidence="2">Amino-acid biosynthesis; L-tryptophan biosynthesis; L-tryptophan from chorismate: step 4/5.</text>
</comment>
<dbReference type="InterPro" id="IPR001468">
    <property type="entry name" value="Indole-3-GlycerolPSynthase_CS"/>
</dbReference>
<dbReference type="PROSITE" id="PS00614">
    <property type="entry name" value="IGPS"/>
    <property type="match status" value="1"/>
</dbReference>
<keyword evidence="6" id="KW-0822">Tryptophan biosynthesis</keyword>
<sequence length="401" mass="43875">MRRSKQRQLEQSFESAVPGLLNGLTLSGCLRKMHAPAELHGSFCSVCSKVLRPQPSRQNLQPRLRSHQRRYSTKQQRMAVCPQAVSAPEAPPSKAPPAEVTIRRRAPAGSSTQPCGQFTFKVPQNDGEEPQNKLEEIVWYKAKEIEDMKYIMPTERLAVMMKAAPPPRDFIGALKAKAEATGRPALIAEVKKASPSKGVIQPNFDPAKIAKAYEAGGAACISVLTCARYFQGSFDNLLAIRKAGVNCPLLCKEFVVEAYQLFKARACGADAVLLIAAVLPNKDLQYLMRAARKIKLQILLEVHSIGELERVLQLDLEGTMLGINNRDLQTFEVDLDNSKIILSSPAGQEAQRRGLLFAGESGIFTPEHVTHAQQAGCQAILVGESLVKESDQAAAVRQLLA</sequence>
<dbReference type="PROSITE" id="PS51257">
    <property type="entry name" value="PROKAR_LIPOPROTEIN"/>
    <property type="match status" value="1"/>
</dbReference>
<dbReference type="InterPro" id="IPR013798">
    <property type="entry name" value="Indole-3-glycerol_P_synth_dom"/>
</dbReference>
<dbReference type="FunFam" id="3.20.20.70:FF:000024">
    <property type="entry name" value="Indole-3-glycerol phosphate synthase"/>
    <property type="match status" value="1"/>
</dbReference>
<comment type="caution">
    <text evidence="11">The sequence shown here is derived from an EMBL/GenBank/DDBJ whole genome shotgun (WGS) entry which is preliminary data.</text>
</comment>
<dbReference type="GO" id="GO:0004425">
    <property type="term" value="F:indole-3-glycerol-phosphate synthase activity"/>
    <property type="evidence" value="ECO:0007669"/>
    <property type="project" value="UniProtKB-EC"/>
</dbReference>
<evidence type="ECO:0000256" key="7">
    <source>
        <dbReference type="ARBA" id="ARBA00023141"/>
    </source>
</evidence>
<dbReference type="InterPro" id="IPR011060">
    <property type="entry name" value="RibuloseP-bd_barrel"/>
</dbReference>
<dbReference type="Gene3D" id="3.20.20.70">
    <property type="entry name" value="Aldolase class I"/>
    <property type="match status" value="1"/>
</dbReference>
<proteinExistence type="inferred from homology"/>
<comment type="catalytic activity">
    <reaction evidence="1">
        <text>1-(2-carboxyphenylamino)-1-deoxy-D-ribulose 5-phosphate + H(+) = (1S,2R)-1-C-(indol-3-yl)glycerol 3-phosphate + CO2 + H2O</text>
        <dbReference type="Rhea" id="RHEA:23476"/>
        <dbReference type="ChEBI" id="CHEBI:15377"/>
        <dbReference type="ChEBI" id="CHEBI:15378"/>
        <dbReference type="ChEBI" id="CHEBI:16526"/>
        <dbReference type="ChEBI" id="CHEBI:58613"/>
        <dbReference type="ChEBI" id="CHEBI:58866"/>
        <dbReference type="EC" id="4.1.1.48"/>
    </reaction>
</comment>
<dbReference type="GO" id="GO:0000162">
    <property type="term" value="P:L-tryptophan biosynthetic process"/>
    <property type="evidence" value="ECO:0007669"/>
    <property type="project" value="UniProtKB-KW"/>
</dbReference>
<protein>
    <recommendedName>
        <fullName evidence="3">indole-3-glycerol-phosphate synthase</fullName>
        <ecNumber evidence="3">4.1.1.48</ecNumber>
    </recommendedName>
</protein>
<dbReference type="GO" id="GO:0004640">
    <property type="term" value="F:phosphoribosylanthranilate isomerase activity"/>
    <property type="evidence" value="ECO:0007669"/>
    <property type="project" value="TreeGrafter"/>
</dbReference>
<keyword evidence="8" id="KW-0456">Lyase</keyword>
<evidence type="ECO:0000256" key="9">
    <source>
        <dbReference type="SAM" id="MobiDB-lite"/>
    </source>
</evidence>
<dbReference type="SUPFAM" id="SSF51366">
    <property type="entry name" value="Ribulose-phoshate binding barrel"/>
    <property type="match status" value="1"/>
</dbReference>
<evidence type="ECO:0000256" key="4">
    <source>
        <dbReference type="ARBA" id="ARBA00022605"/>
    </source>
</evidence>
<dbReference type="PANTHER" id="PTHR22854:SF2">
    <property type="entry name" value="INDOLE-3-GLYCEROL-PHOSPHATE SYNTHASE"/>
    <property type="match status" value="1"/>
</dbReference>
<feature type="region of interest" description="Disordered" evidence="9">
    <location>
        <begin position="56"/>
        <end position="75"/>
    </location>
</feature>
<dbReference type="EMBL" id="JALJOS010000007">
    <property type="protein sequence ID" value="KAK9836678.1"/>
    <property type="molecule type" value="Genomic_DNA"/>
</dbReference>